<dbReference type="EMBL" id="JBHLTQ010000002">
    <property type="protein sequence ID" value="MFC0604023.1"/>
    <property type="molecule type" value="Genomic_DNA"/>
</dbReference>
<evidence type="ECO:0000313" key="4">
    <source>
        <dbReference type="EMBL" id="MFC0604023.1"/>
    </source>
</evidence>
<keyword evidence="1 2" id="KW-0732">Signal</keyword>
<feature type="chain" id="PRO_5046988105" evidence="2">
    <location>
        <begin position="21"/>
        <end position="648"/>
    </location>
</feature>
<evidence type="ECO:0000256" key="1">
    <source>
        <dbReference type="ARBA" id="ARBA00022729"/>
    </source>
</evidence>
<organism evidence="4 5">
    <name type="scientific">Winogradskyella pulchriflava</name>
    <dbReference type="NCBI Taxonomy" id="1110688"/>
    <lineage>
        <taxon>Bacteria</taxon>
        <taxon>Pseudomonadati</taxon>
        <taxon>Bacteroidota</taxon>
        <taxon>Flavobacteriia</taxon>
        <taxon>Flavobacteriales</taxon>
        <taxon>Flavobacteriaceae</taxon>
        <taxon>Winogradskyella</taxon>
    </lineage>
</organism>
<evidence type="ECO:0000259" key="3">
    <source>
        <dbReference type="Pfam" id="PF18962"/>
    </source>
</evidence>
<evidence type="ECO:0000313" key="5">
    <source>
        <dbReference type="Proteomes" id="UP001589832"/>
    </source>
</evidence>
<proteinExistence type="predicted"/>
<name>A0ABV6Q6W7_9FLAO</name>
<dbReference type="InterPro" id="IPR026444">
    <property type="entry name" value="Secre_tail"/>
</dbReference>
<evidence type="ECO:0000256" key="2">
    <source>
        <dbReference type="SAM" id="SignalP"/>
    </source>
</evidence>
<feature type="domain" description="Secretion system C-terminal sorting" evidence="3">
    <location>
        <begin position="575"/>
        <end position="646"/>
    </location>
</feature>
<accession>A0ABV6Q6W7</accession>
<dbReference type="Pfam" id="PF18962">
    <property type="entry name" value="Por_Secre_tail"/>
    <property type="match status" value="1"/>
</dbReference>
<reference evidence="4 5" key="1">
    <citation type="submission" date="2024-09" db="EMBL/GenBank/DDBJ databases">
        <authorList>
            <person name="Sun Q."/>
            <person name="Mori K."/>
        </authorList>
    </citation>
    <scope>NUCLEOTIDE SEQUENCE [LARGE SCALE GENOMIC DNA]</scope>
    <source>
        <strain evidence="4 5">NCAIM B.02481</strain>
    </source>
</reference>
<dbReference type="RefSeq" id="WP_386060920.1">
    <property type="nucleotide sequence ID" value="NZ_JBHLTQ010000002.1"/>
</dbReference>
<keyword evidence="5" id="KW-1185">Reference proteome</keyword>
<feature type="signal peptide" evidence="2">
    <location>
        <begin position="1"/>
        <end position="20"/>
    </location>
</feature>
<dbReference type="NCBIfam" id="TIGR04183">
    <property type="entry name" value="Por_Secre_tail"/>
    <property type="match status" value="1"/>
</dbReference>
<protein>
    <submittedName>
        <fullName evidence="4">T9SS type A sorting domain-containing protein</fullName>
    </submittedName>
</protein>
<sequence length="648" mass="70891">MKRILFSTLFFIVTFTILNAQNYDQVVFTGEGDGYSWEDDLNWRRGGDPSLPGVPQAYDDILIEYSYVYFNGLGSIPLDQEYGTLELRYGAYLSTQGDFHLLGDFIVDTSSTFEAIVRDVDLIHNVTCEGNYFFNGSMQVAFSGFVPQIGQSFLIVDGYQGSCATSQSTISYGDGFEVTMGAQCDFDSLSYVVTDINYTTAHAWDGEGGDGLWNNPANWDPNGIPPAGATIIINLPGTGGYAITDGAGITDTHTIYIGHNNTLEVNGDLLVAKYIYLSKNGTFNWRGGKIYSPDENEQSGMISYGHINLNGPGLKELDTNFNIWNYFEDINHNQGNLNINNGVIRMFNFNSYNINNDNITIGYSSGNLHELTISVISELKKTTGVGTSSINLTTFINYGDVVVESGTLAFNEDLTTGEYQEYINGELVDYIGTYGGSGSFQFPTGYVFDGEMSPGSSPGILTIMGDLITAPEADFIIEIDGPTVGTEYDQIVVTDDAKLEGTIQVSLGYLPANDASFEILTASSISLCNLPTQVTANYNGTDYTFDVVCYNNKVYLNGPGAVLSTPEIEEEMIGIYPNPIQNELNIKLKTQSEGSWILFNELGQIVKEGELLGVETKINTANLAHGFYALQIKDKNKTTVSVKKIIKN</sequence>
<dbReference type="Proteomes" id="UP001589832">
    <property type="component" value="Unassembled WGS sequence"/>
</dbReference>
<gene>
    <name evidence="4" type="ORF">ACFFGA_05625</name>
</gene>
<comment type="caution">
    <text evidence="4">The sequence shown here is derived from an EMBL/GenBank/DDBJ whole genome shotgun (WGS) entry which is preliminary data.</text>
</comment>